<evidence type="ECO:0000313" key="2">
    <source>
        <dbReference type="Proteomes" id="UP000573327"/>
    </source>
</evidence>
<sequence>MKFLLEVDLNDPASPDDAAELGRILRYWAGNLKHYSLEPGSGEDVYDSAYRKVGQWSVTLPTADADGSEAAPSGPAA</sequence>
<name>A0A7W7SLY1_9ACTN</name>
<proteinExistence type="predicted"/>
<gene>
    <name evidence="1" type="ORF">F4556_007221</name>
</gene>
<dbReference type="RefSeq" id="WP_184923817.1">
    <property type="nucleotide sequence ID" value="NZ_JACHJR010000001.1"/>
</dbReference>
<dbReference type="Proteomes" id="UP000573327">
    <property type="component" value="Unassembled WGS sequence"/>
</dbReference>
<keyword evidence="2" id="KW-1185">Reference proteome</keyword>
<dbReference type="AlphaFoldDB" id="A0A7W7SLY1"/>
<reference evidence="1 2" key="1">
    <citation type="submission" date="2020-08" db="EMBL/GenBank/DDBJ databases">
        <title>Sequencing the genomes of 1000 actinobacteria strains.</title>
        <authorList>
            <person name="Klenk H.-P."/>
        </authorList>
    </citation>
    <scope>NUCLEOTIDE SEQUENCE [LARGE SCALE GENOMIC DNA]</scope>
    <source>
        <strain evidence="1 2">DSM 44786</strain>
    </source>
</reference>
<evidence type="ECO:0000313" key="1">
    <source>
        <dbReference type="EMBL" id="MBB4951686.1"/>
    </source>
</evidence>
<dbReference type="EMBL" id="JACHJR010000001">
    <property type="protein sequence ID" value="MBB4951686.1"/>
    <property type="molecule type" value="Genomic_DNA"/>
</dbReference>
<comment type="caution">
    <text evidence="1">The sequence shown here is derived from an EMBL/GenBank/DDBJ whole genome shotgun (WGS) entry which is preliminary data.</text>
</comment>
<protein>
    <submittedName>
        <fullName evidence="1">Uncharacterized protein</fullName>
    </submittedName>
</protein>
<organism evidence="1 2">
    <name type="scientific">Kitasatospora gansuensis</name>
    <dbReference type="NCBI Taxonomy" id="258050"/>
    <lineage>
        <taxon>Bacteria</taxon>
        <taxon>Bacillati</taxon>
        <taxon>Actinomycetota</taxon>
        <taxon>Actinomycetes</taxon>
        <taxon>Kitasatosporales</taxon>
        <taxon>Streptomycetaceae</taxon>
        <taxon>Kitasatospora</taxon>
    </lineage>
</organism>
<accession>A0A7W7SLY1</accession>